<gene>
    <name evidence="3" type="ORF">QO012_003602</name>
</gene>
<feature type="chain" id="PRO_5045370590" evidence="2">
    <location>
        <begin position="23"/>
        <end position="119"/>
    </location>
</feature>
<accession>A0ABU0I3A5</accession>
<evidence type="ECO:0000256" key="2">
    <source>
        <dbReference type="SAM" id="SignalP"/>
    </source>
</evidence>
<evidence type="ECO:0000313" key="4">
    <source>
        <dbReference type="Proteomes" id="UP001231124"/>
    </source>
</evidence>
<keyword evidence="4" id="KW-1185">Reference proteome</keyword>
<dbReference type="RefSeq" id="WP_238203715.1">
    <property type="nucleotide sequence ID" value="NZ_BPQE01000015.1"/>
</dbReference>
<dbReference type="Proteomes" id="UP001231124">
    <property type="component" value="Unassembled WGS sequence"/>
</dbReference>
<name>A0ABU0I3A5_9HYPH</name>
<keyword evidence="2" id="KW-0732">Signal</keyword>
<sequence length="119" mass="12062">MKLRLVLALAATATAVAGPALATPCADEVSTLERRLNSAGAAEVTGTTPPGGPTSSNSDKALATPPKLTPADKDVKPTAAGVEEAKKLVAQAREEDKAGKAEECRQTIMKAKEKAGALP</sequence>
<feature type="signal peptide" evidence="2">
    <location>
        <begin position="1"/>
        <end position="22"/>
    </location>
</feature>
<comment type="caution">
    <text evidence="3">The sequence shown here is derived from an EMBL/GenBank/DDBJ whole genome shotgun (WGS) entry which is preliminary data.</text>
</comment>
<feature type="region of interest" description="Disordered" evidence="1">
    <location>
        <begin position="33"/>
        <end position="78"/>
    </location>
</feature>
<proteinExistence type="predicted"/>
<dbReference type="EMBL" id="JAUSVP010000012">
    <property type="protein sequence ID" value="MDQ0449087.1"/>
    <property type="molecule type" value="Genomic_DNA"/>
</dbReference>
<organism evidence="3 4">
    <name type="scientific">Methylobacterium aerolatum</name>
    <dbReference type="NCBI Taxonomy" id="418708"/>
    <lineage>
        <taxon>Bacteria</taxon>
        <taxon>Pseudomonadati</taxon>
        <taxon>Pseudomonadota</taxon>
        <taxon>Alphaproteobacteria</taxon>
        <taxon>Hyphomicrobiales</taxon>
        <taxon>Methylobacteriaceae</taxon>
        <taxon>Methylobacterium</taxon>
    </lineage>
</organism>
<evidence type="ECO:0000313" key="3">
    <source>
        <dbReference type="EMBL" id="MDQ0449087.1"/>
    </source>
</evidence>
<protein>
    <submittedName>
        <fullName evidence="3">Uncharacterized protein</fullName>
    </submittedName>
</protein>
<reference evidence="3 4" key="1">
    <citation type="submission" date="2023-07" db="EMBL/GenBank/DDBJ databases">
        <title>Genomic Encyclopedia of Type Strains, Phase IV (KMG-IV): sequencing the most valuable type-strain genomes for metagenomic binning, comparative biology and taxonomic classification.</title>
        <authorList>
            <person name="Goeker M."/>
        </authorList>
    </citation>
    <scope>NUCLEOTIDE SEQUENCE [LARGE SCALE GENOMIC DNA]</scope>
    <source>
        <strain evidence="3 4">DSM 19013</strain>
    </source>
</reference>
<evidence type="ECO:0000256" key="1">
    <source>
        <dbReference type="SAM" id="MobiDB-lite"/>
    </source>
</evidence>